<feature type="chain" id="PRO_5019364651" evidence="2">
    <location>
        <begin position="24"/>
        <end position="552"/>
    </location>
</feature>
<evidence type="ECO:0000256" key="1">
    <source>
        <dbReference type="ARBA" id="ARBA00022801"/>
    </source>
</evidence>
<gene>
    <name evidence="3" type="ORF">ELE36_05980</name>
</gene>
<evidence type="ECO:0000313" key="4">
    <source>
        <dbReference type="Proteomes" id="UP000291562"/>
    </source>
</evidence>
<dbReference type="RefSeq" id="WP_129832205.1">
    <property type="nucleotide sequence ID" value="NZ_CP035704.1"/>
</dbReference>
<evidence type="ECO:0000313" key="3">
    <source>
        <dbReference type="EMBL" id="QBB69946.1"/>
    </source>
</evidence>
<evidence type="ECO:0000256" key="2">
    <source>
        <dbReference type="SAM" id="SignalP"/>
    </source>
</evidence>
<dbReference type="PANTHER" id="PTHR31956">
    <property type="entry name" value="NON-SPECIFIC PHOSPHOLIPASE C4-RELATED"/>
    <property type="match status" value="1"/>
</dbReference>
<dbReference type="GO" id="GO:0042578">
    <property type="term" value="F:phosphoric ester hydrolase activity"/>
    <property type="evidence" value="ECO:0007669"/>
    <property type="project" value="UniProtKB-ARBA"/>
</dbReference>
<reference evidence="3 4" key="1">
    <citation type="submission" date="2019-01" db="EMBL/GenBank/DDBJ databases">
        <title>Pseudolysobacter antarctica gen. nov., sp. nov., isolated from Fildes Peninsula, Antarctica.</title>
        <authorList>
            <person name="Wei Z."/>
            <person name="Peng F."/>
        </authorList>
    </citation>
    <scope>NUCLEOTIDE SEQUENCE [LARGE SCALE GENOMIC DNA]</scope>
    <source>
        <strain evidence="3 4">AQ6-296</strain>
    </source>
</reference>
<dbReference type="EMBL" id="CP035704">
    <property type="protein sequence ID" value="QBB69946.1"/>
    <property type="molecule type" value="Genomic_DNA"/>
</dbReference>
<organism evidence="3 4">
    <name type="scientific">Pseudolysobacter antarcticus</name>
    <dbReference type="NCBI Taxonomy" id="2511995"/>
    <lineage>
        <taxon>Bacteria</taxon>
        <taxon>Pseudomonadati</taxon>
        <taxon>Pseudomonadota</taxon>
        <taxon>Gammaproteobacteria</taxon>
        <taxon>Lysobacterales</taxon>
        <taxon>Rhodanobacteraceae</taxon>
        <taxon>Pseudolysobacter</taxon>
    </lineage>
</organism>
<keyword evidence="1" id="KW-0378">Hydrolase</keyword>
<sequence>MRKKLAVSIALAIGSLFQIGALADTAQSTPTSTPIKHIVVIFQENVSFDHYFGTYPHAANLTGEPPFYTLSNTPTVNGLSGTLLTNNPTALNTANAEGAANPFRLSPAQASTADQDHDYTPEQQALHFGMVDLYPAFTGAGGTASGAPAPANSPAIFTTSGLVMGYYDGNTVTALWNYAQYFAMSDNSYNTGFGPSTPGALNLISGQTNGVIANLNGTGDETDDGHGGLTVIADPDPIGDVCSPPTANQVTMGGKNIGDALNAAGVTWGFFSGGFDLGVTNSNGTTGCNRSTTSVVTNVKKKDYIPHHQPFQYYASTANPTHARPTSQNTIGHAGDAANHQYDINDFFVAAGASNLPAVSYLKAPGYQDGHAGYSDPIDEQQFVVHVLNYLQSLPEWRDTLVVIAYDDSDGWYDHQMPPIVNQSSGLDDALTGVNACGNGLTALPGVLSGVTHAQGRCGYGPRLPLLVISPWSKSNYVDHTVTDQTSILRFVEDNWLAGQRLGQGSFDSIANPIDNMLDFSKTTPNPKLFLDINGQPPRILQNIGKPVAVAQ</sequence>
<accession>A0A411HHF0</accession>
<dbReference type="AlphaFoldDB" id="A0A411HHF0"/>
<keyword evidence="2" id="KW-0732">Signal</keyword>
<dbReference type="Proteomes" id="UP000291562">
    <property type="component" value="Chromosome"/>
</dbReference>
<feature type="signal peptide" evidence="2">
    <location>
        <begin position="1"/>
        <end position="23"/>
    </location>
</feature>
<dbReference type="Pfam" id="PF04185">
    <property type="entry name" value="Phosphoesterase"/>
    <property type="match status" value="1"/>
</dbReference>
<name>A0A411HHF0_9GAMM</name>
<dbReference type="InterPro" id="IPR017850">
    <property type="entry name" value="Alkaline_phosphatase_core_sf"/>
</dbReference>
<dbReference type="PANTHER" id="PTHR31956:SF1">
    <property type="entry name" value="NON-SPECIFIC PHOSPHOLIPASE C1"/>
    <property type="match status" value="1"/>
</dbReference>
<proteinExistence type="predicted"/>
<keyword evidence="4" id="KW-1185">Reference proteome</keyword>
<dbReference type="KEGG" id="xbc:ELE36_05980"/>
<protein>
    <submittedName>
        <fullName evidence="3">Phospholipase</fullName>
    </submittedName>
</protein>
<dbReference type="OrthoDB" id="9770871at2"/>
<dbReference type="CDD" id="cd16013">
    <property type="entry name" value="AcpA"/>
    <property type="match status" value="1"/>
</dbReference>
<dbReference type="InterPro" id="IPR007312">
    <property type="entry name" value="Phosphoesterase"/>
</dbReference>
<dbReference type="Gene3D" id="3.40.720.10">
    <property type="entry name" value="Alkaline Phosphatase, subunit A"/>
    <property type="match status" value="2"/>
</dbReference>